<dbReference type="GO" id="GO:0042562">
    <property type="term" value="F:hormone binding"/>
    <property type="evidence" value="ECO:0000318"/>
    <property type="project" value="GO_Central"/>
</dbReference>
<dbReference type="GeneTree" id="ENSGT00390000000237"/>
<keyword evidence="19" id="KW-1185">Reference proteome</keyword>
<evidence type="ECO:0000256" key="9">
    <source>
        <dbReference type="ARBA" id="ARBA00093227"/>
    </source>
</evidence>
<dbReference type="Ensembl" id="ENSCINT00000000401.3">
    <property type="protein sequence ID" value="ENSCINP00000000401.3"/>
    <property type="gene ID" value="ENSCING00000000223.3"/>
</dbReference>
<evidence type="ECO:0000256" key="12">
    <source>
        <dbReference type="ARBA" id="ARBA00093263"/>
    </source>
</evidence>
<evidence type="ECO:0000256" key="16">
    <source>
        <dbReference type="ARBA" id="ARBA00093598"/>
    </source>
</evidence>
<dbReference type="EC" id="1.5.1.1" evidence="16"/>
<dbReference type="EMBL" id="EAAA01000433">
    <property type="status" value="NOT_ANNOTATED_CDS"/>
    <property type="molecule type" value="Genomic_DNA"/>
</dbReference>
<comment type="catalytic activity">
    <reaction evidence="5">
        <text>L-pipecolate + NAD(+) = Delta(1)-piperideine-2-carboxylate + NADH + H(+)</text>
        <dbReference type="Rhea" id="RHEA:30807"/>
        <dbReference type="ChEBI" id="CHEBI:15378"/>
        <dbReference type="ChEBI" id="CHEBI:57540"/>
        <dbReference type="ChEBI" id="CHEBI:57945"/>
        <dbReference type="ChEBI" id="CHEBI:61185"/>
        <dbReference type="ChEBI" id="CHEBI:77631"/>
        <dbReference type="EC" id="1.5.1.1"/>
    </reaction>
    <physiologicalReaction direction="right-to-left" evidence="5">
        <dbReference type="Rhea" id="RHEA:30809"/>
    </physiologicalReaction>
</comment>
<dbReference type="OMA" id="VKIVNVH"/>
<evidence type="ECO:0000256" key="15">
    <source>
        <dbReference type="ARBA" id="ARBA00093567"/>
    </source>
</evidence>
<evidence type="ECO:0000256" key="13">
    <source>
        <dbReference type="ARBA" id="ARBA00093264"/>
    </source>
</evidence>
<dbReference type="InterPro" id="IPR036291">
    <property type="entry name" value="NAD(P)-bd_dom_sf"/>
</dbReference>
<reference evidence="18" key="4">
    <citation type="submission" date="2025-09" db="UniProtKB">
        <authorList>
            <consortium name="Ensembl"/>
        </authorList>
    </citation>
    <scope>IDENTIFICATION</scope>
</reference>
<comment type="catalytic activity">
    <reaction evidence="8">
        <text>(3R)-1,4-thiomorpholine-3-carboxylate + NAD(+) = 3,4-dehydrothiomorpholine-3-carboxylate + NADH + 2 H(+)</text>
        <dbReference type="Rhea" id="RHEA:12504"/>
        <dbReference type="ChEBI" id="CHEBI:15378"/>
        <dbReference type="ChEBI" id="CHEBI:57540"/>
        <dbReference type="ChEBI" id="CHEBI:57945"/>
        <dbReference type="ChEBI" id="CHEBI:58517"/>
        <dbReference type="ChEBI" id="CHEBI:176873"/>
        <dbReference type="EC" id="1.5.1.25"/>
    </reaction>
    <physiologicalReaction direction="right-to-left" evidence="8">
        <dbReference type="Rhea" id="RHEA:12506"/>
    </physiologicalReaction>
</comment>
<reference evidence="18" key="2">
    <citation type="journal article" date="2008" name="Genome Biol.">
        <title>Improved genome assembly and evidence-based global gene model set for the chordate Ciona intestinalis: new insight into intron and operon populations.</title>
        <authorList>
            <person name="Satou Y."/>
            <person name="Mineta K."/>
            <person name="Ogasawara M."/>
            <person name="Sasakura Y."/>
            <person name="Shoguchi E."/>
            <person name="Ueno K."/>
            <person name="Yamada L."/>
            <person name="Matsumoto J."/>
            <person name="Wasserscheid J."/>
            <person name="Dewar K."/>
            <person name="Wiley G.B."/>
            <person name="Macmil S.L."/>
            <person name="Roe B.A."/>
            <person name="Zeller R.W."/>
            <person name="Hastings K.E."/>
            <person name="Lemaire P."/>
            <person name="Lindquist E."/>
            <person name="Endo T."/>
            <person name="Hotta K."/>
            <person name="Inaba K."/>
        </authorList>
    </citation>
    <scope>NUCLEOTIDE SEQUENCE [LARGE SCALE GENOMIC DNA]</scope>
    <source>
        <strain evidence="18">wild type</strain>
    </source>
</reference>
<evidence type="ECO:0000256" key="8">
    <source>
        <dbReference type="ARBA" id="ARBA00093226"/>
    </source>
</evidence>
<evidence type="ECO:0000256" key="10">
    <source>
        <dbReference type="ARBA" id="ARBA00093248"/>
    </source>
</evidence>
<evidence type="ECO:0000313" key="18">
    <source>
        <dbReference type="Ensembl" id="ENSCINP00000000401.3"/>
    </source>
</evidence>
<sequence>MSDIKIITTSTVRKVLKYEELIPAIERCLVSFSRGKIQQPVRSTVEVEKHEGFIAIMPAYDKEEDTFAMKVVSLYPNNGENGLPTHATTILYMQARTGLLLATMEAEVITDMRTAATSAVATKYLAPDNAKVLAIFGAGAQAKSHFYALNHLHKFEEVIIWNRTANNGKKLCEEISKHCKSVRFCSSAEKAASKADVIVTVTLSTTPILYGRWLKDGVHINSVGACRPTWREMDDECMNQCDLYVDSREGALKESGDIIMCQPKKLINGEIGEVIDGKCKVDRNKKTIFKSLGMAIEDVASAHLVWKKVN</sequence>
<organism evidence="18 19">
    <name type="scientific">Ciona intestinalis</name>
    <name type="common">Transparent sea squirt</name>
    <name type="synonym">Ascidia intestinalis</name>
    <dbReference type="NCBI Taxonomy" id="7719"/>
    <lineage>
        <taxon>Eukaryota</taxon>
        <taxon>Metazoa</taxon>
        <taxon>Chordata</taxon>
        <taxon>Tunicata</taxon>
        <taxon>Ascidiacea</taxon>
        <taxon>Phlebobranchia</taxon>
        <taxon>Cionidae</taxon>
        <taxon>Ciona</taxon>
    </lineage>
</organism>
<comment type="catalytic activity">
    <reaction evidence="12">
        <text>(3R)-1,4-thiomorpholine-3-carboxylate + NADP(+) = 3,4-dehydrothiomorpholine-3-carboxylate + NADPH + 2 H(+)</text>
        <dbReference type="Rhea" id="RHEA:12500"/>
        <dbReference type="ChEBI" id="CHEBI:15378"/>
        <dbReference type="ChEBI" id="CHEBI:57783"/>
        <dbReference type="ChEBI" id="CHEBI:58349"/>
        <dbReference type="ChEBI" id="CHEBI:58517"/>
        <dbReference type="ChEBI" id="CHEBI:176873"/>
        <dbReference type="EC" id="1.5.1.25"/>
    </reaction>
    <physiologicalReaction direction="right-to-left" evidence="12">
        <dbReference type="Rhea" id="RHEA:12502"/>
    </physiologicalReaction>
</comment>
<dbReference type="AlphaFoldDB" id="F6T3G6"/>
<comment type="catalytic activity">
    <reaction evidence="13">
        <text>L-proline + NAD(+) = 1-pyrroline-2-carboxylate + NADH + H(+)</text>
        <dbReference type="Rhea" id="RHEA:20321"/>
        <dbReference type="ChEBI" id="CHEBI:15378"/>
        <dbReference type="ChEBI" id="CHEBI:39785"/>
        <dbReference type="ChEBI" id="CHEBI:57540"/>
        <dbReference type="ChEBI" id="CHEBI:57945"/>
        <dbReference type="ChEBI" id="CHEBI:60039"/>
        <dbReference type="EC" id="1.5.1.1"/>
    </reaction>
    <physiologicalReaction direction="right-to-left" evidence="13">
        <dbReference type="Rhea" id="RHEA:20323"/>
    </physiologicalReaction>
</comment>
<evidence type="ECO:0000256" key="6">
    <source>
        <dbReference type="ARBA" id="ARBA00093197"/>
    </source>
</evidence>
<evidence type="ECO:0000256" key="17">
    <source>
        <dbReference type="ARBA" id="ARBA00093650"/>
    </source>
</evidence>
<dbReference type="InterPro" id="IPR023401">
    <property type="entry name" value="ODC_N"/>
</dbReference>
<dbReference type="EC" id="1.5.1.25" evidence="2"/>
<dbReference type="Gene3D" id="3.40.50.720">
    <property type="entry name" value="NAD(P)-binding Rossmann-like Domain"/>
    <property type="match status" value="1"/>
</dbReference>
<evidence type="ECO:0000256" key="3">
    <source>
        <dbReference type="ARBA" id="ARBA00015173"/>
    </source>
</evidence>
<evidence type="ECO:0000256" key="5">
    <source>
        <dbReference type="ARBA" id="ARBA00093190"/>
    </source>
</evidence>
<dbReference type="FunFam" id="3.30.1780.10:FF:000002">
    <property type="entry name" value="Ornithine cyclodeaminase"/>
    <property type="match status" value="1"/>
</dbReference>
<comment type="catalytic activity">
    <reaction evidence="10">
        <text>(R)-lanthionine ketimine + NADPH + 2 H(+) = (3R,5R)-1,4-thiomorpholine-3,5-dicarboxylate + NADP(+)</text>
        <dbReference type="Rhea" id="RHEA:68040"/>
        <dbReference type="ChEBI" id="CHEBI:15378"/>
        <dbReference type="ChEBI" id="CHEBI:57783"/>
        <dbReference type="ChEBI" id="CHEBI:58349"/>
        <dbReference type="ChEBI" id="CHEBI:176891"/>
        <dbReference type="ChEBI" id="CHEBI:176892"/>
    </reaction>
    <physiologicalReaction direction="left-to-right" evidence="10">
        <dbReference type="Rhea" id="RHEA:68041"/>
    </physiologicalReaction>
</comment>
<reference evidence="19" key="1">
    <citation type="journal article" date="2002" name="Science">
        <title>The draft genome of Ciona intestinalis: insights into chordate and vertebrate origins.</title>
        <authorList>
            <person name="Dehal P."/>
            <person name="Satou Y."/>
            <person name="Campbell R.K."/>
            <person name="Chapman J."/>
            <person name="Degnan B."/>
            <person name="De Tomaso A."/>
            <person name="Davidson B."/>
            <person name="Di Gregorio A."/>
            <person name="Gelpke M."/>
            <person name="Goodstein D.M."/>
            <person name="Harafuji N."/>
            <person name="Hastings K.E."/>
            <person name="Ho I."/>
            <person name="Hotta K."/>
            <person name="Huang W."/>
            <person name="Kawashima T."/>
            <person name="Lemaire P."/>
            <person name="Martinez D."/>
            <person name="Meinertzhagen I.A."/>
            <person name="Necula S."/>
            <person name="Nonaka M."/>
            <person name="Putnam N."/>
            <person name="Rash S."/>
            <person name="Saiga H."/>
            <person name="Satake M."/>
            <person name="Terry A."/>
            <person name="Yamada L."/>
            <person name="Wang H.G."/>
            <person name="Awazu S."/>
            <person name="Azumi K."/>
            <person name="Boore J."/>
            <person name="Branno M."/>
            <person name="Chin-Bow S."/>
            <person name="DeSantis R."/>
            <person name="Doyle S."/>
            <person name="Francino P."/>
            <person name="Keys D.N."/>
            <person name="Haga S."/>
            <person name="Hayashi H."/>
            <person name="Hino K."/>
            <person name="Imai K.S."/>
            <person name="Inaba K."/>
            <person name="Kano S."/>
            <person name="Kobayashi K."/>
            <person name="Kobayashi M."/>
            <person name="Lee B.I."/>
            <person name="Makabe K.W."/>
            <person name="Manohar C."/>
            <person name="Matassi G."/>
            <person name="Medina M."/>
            <person name="Mochizuki Y."/>
            <person name="Mount S."/>
            <person name="Morishita T."/>
            <person name="Miura S."/>
            <person name="Nakayama A."/>
            <person name="Nishizaka S."/>
            <person name="Nomoto H."/>
            <person name="Ohta F."/>
            <person name="Oishi K."/>
            <person name="Rigoutsos I."/>
            <person name="Sano M."/>
            <person name="Sasaki A."/>
            <person name="Sasakura Y."/>
            <person name="Shoguchi E."/>
            <person name="Shin-i T."/>
            <person name="Spagnuolo A."/>
            <person name="Stainier D."/>
            <person name="Suzuki M.M."/>
            <person name="Tassy O."/>
            <person name="Takatori N."/>
            <person name="Tokuoka M."/>
            <person name="Yagi K."/>
            <person name="Yoshizaki F."/>
            <person name="Wada S."/>
            <person name="Zhang C."/>
            <person name="Hyatt P.D."/>
            <person name="Larimer F."/>
            <person name="Detter C."/>
            <person name="Doggett N."/>
            <person name="Glavina T."/>
            <person name="Hawkins T."/>
            <person name="Richardson P."/>
            <person name="Lucas S."/>
            <person name="Kohara Y."/>
            <person name="Levine M."/>
            <person name="Satoh N."/>
            <person name="Rokhsar D.S."/>
        </authorList>
    </citation>
    <scope>NUCLEOTIDE SEQUENCE [LARGE SCALE GENOMIC DNA]</scope>
</reference>
<comment type="subunit">
    <text evidence="15">Homodimer. Binds the thyroid hormone triiodothyronine (T3); T3 binding inhibits enzymatic activity.</text>
</comment>
<evidence type="ECO:0000313" key="19">
    <source>
        <dbReference type="Proteomes" id="UP000008144"/>
    </source>
</evidence>
<reference evidence="18" key="3">
    <citation type="submission" date="2025-08" db="UniProtKB">
        <authorList>
            <consortium name="Ensembl"/>
        </authorList>
    </citation>
    <scope>IDENTIFICATION</scope>
</reference>
<dbReference type="Gene3D" id="3.30.1780.10">
    <property type="entry name" value="ornithine cyclodeaminase, domain 1"/>
    <property type="match status" value="1"/>
</dbReference>
<dbReference type="Pfam" id="PF02423">
    <property type="entry name" value="OCD_Mu_crystall"/>
    <property type="match status" value="1"/>
</dbReference>
<comment type="catalytic activity">
    <reaction evidence="7">
        <text>L-proline + NADP(+) = 1-pyrroline-2-carboxylate + NADPH + H(+)</text>
        <dbReference type="Rhea" id="RHEA:20317"/>
        <dbReference type="ChEBI" id="CHEBI:15378"/>
        <dbReference type="ChEBI" id="CHEBI:39785"/>
        <dbReference type="ChEBI" id="CHEBI:57783"/>
        <dbReference type="ChEBI" id="CHEBI:58349"/>
        <dbReference type="ChEBI" id="CHEBI:60039"/>
        <dbReference type="EC" id="1.5.1.1"/>
    </reaction>
    <physiologicalReaction direction="right-to-left" evidence="7">
        <dbReference type="Rhea" id="RHEA:20319"/>
    </physiologicalReaction>
</comment>
<evidence type="ECO:0000256" key="1">
    <source>
        <dbReference type="ARBA" id="ARBA00008903"/>
    </source>
</evidence>
<comment type="catalytic activity">
    <reaction evidence="14">
        <text>L-pipecolate + NADP(+) = Delta(1)-piperideine-2-carboxylate + NADPH + H(+)</text>
        <dbReference type="Rhea" id="RHEA:12524"/>
        <dbReference type="ChEBI" id="CHEBI:15378"/>
        <dbReference type="ChEBI" id="CHEBI:57783"/>
        <dbReference type="ChEBI" id="CHEBI:58349"/>
        <dbReference type="ChEBI" id="CHEBI:61185"/>
        <dbReference type="ChEBI" id="CHEBI:77631"/>
        <dbReference type="EC" id="1.5.1.1"/>
    </reaction>
    <physiologicalReaction direction="right-to-left" evidence="14">
        <dbReference type="Rhea" id="RHEA:12526"/>
    </physiologicalReaction>
</comment>
<protein>
    <recommendedName>
        <fullName evidence="3">Ketimine reductase mu-crystallin</fullName>
        <ecNumber evidence="16">1.5.1.1</ecNumber>
        <ecNumber evidence="2">1.5.1.25</ecNumber>
    </recommendedName>
    <alternativeName>
        <fullName evidence="17">1-piperideine-2-carboxylate/1-pyrroline-2-carboxylate reductase</fullName>
    </alternativeName>
    <alternativeName>
        <fullName evidence="4">NADP-regulated thyroid-hormone-binding protein</fullName>
    </alternativeName>
</protein>
<dbReference type="PIRSF" id="PIRSF001439">
    <property type="entry name" value="CryM"/>
    <property type="match status" value="1"/>
</dbReference>
<dbReference type="InParanoid" id="F6T3G6"/>
<dbReference type="GO" id="GO:0005737">
    <property type="term" value="C:cytoplasm"/>
    <property type="evidence" value="ECO:0000318"/>
    <property type="project" value="GO_Central"/>
</dbReference>
<dbReference type="PANTHER" id="PTHR13812">
    <property type="entry name" value="KETIMINE REDUCTASE MU-CRYSTALLIN"/>
    <property type="match status" value="1"/>
</dbReference>
<dbReference type="STRING" id="7719.ENSCINP00000000401"/>
<dbReference type="GO" id="GO:0050241">
    <property type="term" value="F:pyrroline-2-carboxylate reductase activity"/>
    <property type="evidence" value="ECO:0007669"/>
    <property type="project" value="UniProtKB-EC"/>
</dbReference>
<name>F6T3G6_CIOIN</name>
<comment type="catalytic activity">
    <reaction evidence="9">
        <text>(S)-cystathionine ketimine + NADPH + 2 H(+) = (3R,5S)-2,3,5,6,7-pentahydro-1,4-thiazepine-3,5-dicarboxylate + NADP(+)</text>
        <dbReference type="Rhea" id="RHEA:68036"/>
        <dbReference type="ChEBI" id="CHEBI:15378"/>
        <dbReference type="ChEBI" id="CHEBI:57783"/>
        <dbReference type="ChEBI" id="CHEBI:58349"/>
        <dbReference type="ChEBI" id="CHEBI:176808"/>
        <dbReference type="ChEBI" id="CHEBI:176810"/>
    </reaction>
    <physiologicalReaction direction="left-to-right" evidence="9">
        <dbReference type="Rhea" id="RHEA:68037"/>
    </physiologicalReaction>
</comment>
<evidence type="ECO:0000256" key="11">
    <source>
        <dbReference type="ARBA" id="ARBA00093250"/>
    </source>
</evidence>
<evidence type="ECO:0000256" key="2">
    <source>
        <dbReference type="ARBA" id="ARBA00012883"/>
    </source>
</evidence>
<dbReference type="FunFam" id="3.40.50.720:FF:000241">
    <property type="entry name" value="ketimine reductase mu-crystallin"/>
    <property type="match status" value="1"/>
</dbReference>
<comment type="similarity">
    <text evidence="1">Belongs to the ornithine cyclodeaminase/mu-crystallin family.</text>
</comment>
<evidence type="ECO:0000256" key="7">
    <source>
        <dbReference type="ARBA" id="ARBA00093203"/>
    </source>
</evidence>
<comment type="catalytic activity">
    <reaction evidence="11">
        <text>(S)-cystathionine ketimine + NADH + 2 H(+) = (3R,5S)-2,3,5,6,7-pentahydro-1,4-thiazepine-3,5-dicarboxylate + NAD(+)</text>
        <dbReference type="Rhea" id="RHEA:68032"/>
        <dbReference type="ChEBI" id="CHEBI:15378"/>
        <dbReference type="ChEBI" id="CHEBI:57540"/>
        <dbReference type="ChEBI" id="CHEBI:57945"/>
        <dbReference type="ChEBI" id="CHEBI:176808"/>
        <dbReference type="ChEBI" id="CHEBI:176810"/>
    </reaction>
    <physiologicalReaction direction="left-to-right" evidence="11">
        <dbReference type="Rhea" id="RHEA:68033"/>
    </physiologicalReaction>
</comment>
<evidence type="ECO:0000256" key="14">
    <source>
        <dbReference type="ARBA" id="ARBA00093273"/>
    </source>
</evidence>
<evidence type="ECO:0000256" key="4">
    <source>
        <dbReference type="ARBA" id="ARBA00033420"/>
    </source>
</evidence>
<dbReference type="PANTHER" id="PTHR13812:SF19">
    <property type="entry name" value="KETIMINE REDUCTASE MU-CRYSTALLIN"/>
    <property type="match status" value="1"/>
</dbReference>
<dbReference type="Proteomes" id="UP000008144">
    <property type="component" value="Chromosome 10"/>
</dbReference>
<proteinExistence type="inferred from homology"/>
<dbReference type="GO" id="GO:0047127">
    <property type="term" value="F:thiomorpholine-carboxylate dehydrogenase activity"/>
    <property type="evidence" value="ECO:0007669"/>
    <property type="project" value="UniProtKB-EC"/>
</dbReference>
<dbReference type="HOGENOM" id="CLU_042088_1_1_1"/>
<accession>F6T3G6</accession>
<dbReference type="SUPFAM" id="SSF51735">
    <property type="entry name" value="NAD(P)-binding Rossmann-fold domains"/>
    <property type="match status" value="1"/>
</dbReference>
<dbReference type="InterPro" id="IPR003462">
    <property type="entry name" value="ODC_Mu_crystall"/>
</dbReference>
<comment type="catalytic activity">
    <reaction evidence="6">
        <text>Delta(2)-thiazoline-2-carboxylate + NADPH + 2 H(+) = L-thiazolidine-2-carboxylate + NADP(+)</text>
        <dbReference type="Rhea" id="RHEA:68072"/>
        <dbReference type="ChEBI" id="CHEBI:15378"/>
        <dbReference type="ChEBI" id="CHEBI:57783"/>
        <dbReference type="ChEBI" id="CHEBI:58349"/>
        <dbReference type="ChEBI" id="CHEBI:176895"/>
        <dbReference type="ChEBI" id="CHEBI:176896"/>
    </reaction>
    <physiologicalReaction direction="left-to-right" evidence="6">
        <dbReference type="Rhea" id="RHEA:68073"/>
    </physiologicalReaction>
</comment>